<evidence type="ECO:0000256" key="1">
    <source>
        <dbReference type="ARBA" id="ARBA00004058"/>
    </source>
</evidence>
<dbReference type="GO" id="GO:0046294">
    <property type="term" value="P:formaldehyde catabolic process"/>
    <property type="evidence" value="ECO:0007669"/>
    <property type="project" value="UniProtKB-UniRule"/>
</dbReference>
<reference evidence="13" key="1">
    <citation type="journal article" date="2021" name="Proc. Natl. Acad. Sci. U.S.A.">
        <title>Global biogeography of chemosynthetic symbionts reveals both localized and globally distributed symbiont groups. .</title>
        <authorList>
            <person name="Osvatic J.T."/>
            <person name="Wilkins L.G.E."/>
            <person name="Leibrecht L."/>
            <person name="Leray M."/>
            <person name="Zauner S."/>
            <person name="Polzin J."/>
            <person name="Camacho Y."/>
            <person name="Gros O."/>
            <person name="van Gils J.A."/>
            <person name="Eisen J.A."/>
            <person name="Petersen J.M."/>
            <person name="Yuen B."/>
        </authorList>
    </citation>
    <scope>NUCLEOTIDE SEQUENCE</scope>
    <source>
        <strain evidence="13">MAGclacostrist064TRANS</strain>
    </source>
</reference>
<gene>
    <name evidence="12 13" type="primary">mch</name>
    <name evidence="13" type="ORF">JAZ07_03915</name>
</gene>
<evidence type="ECO:0000256" key="10">
    <source>
        <dbReference type="ARBA" id="ARBA00030468"/>
    </source>
</evidence>
<evidence type="ECO:0000256" key="9">
    <source>
        <dbReference type="ARBA" id="ARBA00022801"/>
    </source>
</evidence>
<dbReference type="CDD" id="cd00545">
    <property type="entry name" value="MCH"/>
    <property type="match status" value="1"/>
</dbReference>
<evidence type="ECO:0000256" key="6">
    <source>
        <dbReference type="ARBA" id="ARBA00020597"/>
    </source>
</evidence>
<dbReference type="InterPro" id="IPR003209">
    <property type="entry name" value="METHMP_CycHdrlase"/>
</dbReference>
<dbReference type="SUPFAM" id="SSF56199">
    <property type="entry name" value="Methenyltetrahydromethanopterin cyclohydrolase"/>
    <property type="match status" value="1"/>
</dbReference>
<evidence type="ECO:0000256" key="8">
    <source>
        <dbReference type="ARBA" id="ARBA00022563"/>
    </source>
</evidence>
<keyword evidence="7 12" id="KW-0963">Cytoplasm</keyword>
<evidence type="ECO:0000256" key="11">
    <source>
        <dbReference type="ARBA" id="ARBA00048684"/>
    </source>
</evidence>
<name>A0A9E4N3T5_9GAMM</name>
<evidence type="ECO:0000256" key="7">
    <source>
        <dbReference type="ARBA" id="ARBA00022490"/>
    </source>
</evidence>
<evidence type="ECO:0000256" key="5">
    <source>
        <dbReference type="ARBA" id="ARBA00012765"/>
    </source>
</evidence>
<organism evidence="13 14">
    <name type="scientific">Candidatus Thiodiazotropha taylori</name>
    <dbReference type="NCBI Taxonomy" id="2792791"/>
    <lineage>
        <taxon>Bacteria</taxon>
        <taxon>Pseudomonadati</taxon>
        <taxon>Pseudomonadota</taxon>
        <taxon>Gammaproteobacteria</taxon>
        <taxon>Chromatiales</taxon>
        <taxon>Sedimenticolaceae</taxon>
        <taxon>Candidatus Thiodiazotropha</taxon>
    </lineage>
</organism>
<keyword evidence="9 12" id="KW-0378">Hydrolase</keyword>
<comment type="caution">
    <text evidence="13">The sequence shown here is derived from an EMBL/GenBank/DDBJ whole genome shotgun (WGS) entry which is preliminary data.</text>
</comment>
<comment type="subcellular location">
    <subcellularLocation>
        <location evidence="2 12">Cytoplasm</location>
    </subcellularLocation>
</comment>
<evidence type="ECO:0000256" key="2">
    <source>
        <dbReference type="ARBA" id="ARBA00004496"/>
    </source>
</evidence>
<keyword evidence="8 12" id="KW-0554">One-carbon metabolism</keyword>
<dbReference type="Pfam" id="PF02289">
    <property type="entry name" value="MCH"/>
    <property type="match status" value="1"/>
</dbReference>
<evidence type="ECO:0000256" key="3">
    <source>
        <dbReference type="ARBA" id="ARBA00005087"/>
    </source>
</evidence>
<dbReference type="HAMAP" id="MF_00486">
    <property type="entry name" value="McH"/>
    <property type="match status" value="1"/>
</dbReference>
<evidence type="ECO:0000256" key="4">
    <source>
        <dbReference type="ARBA" id="ARBA00006902"/>
    </source>
</evidence>
<evidence type="ECO:0000313" key="13">
    <source>
        <dbReference type="EMBL" id="MCG7945474.1"/>
    </source>
</evidence>
<dbReference type="Gene3D" id="3.10.340.11">
    <property type="entry name" value="Methenyltetrahydromethanopterin Cyclohydrolase, Chain A, domain 1"/>
    <property type="match status" value="1"/>
</dbReference>
<comment type="similarity">
    <text evidence="4 12">Belongs to the MCH family.</text>
</comment>
<dbReference type="Proteomes" id="UP000886667">
    <property type="component" value="Unassembled WGS sequence"/>
</dbReference>
<dbReference type="EMBL" id="JAEPCM010000105">
    <property type="protein sequence ID" value="MCG7945474.1"/>
    <property type="molecule type" value="Genomic_DNA"/>
</dbReference>
<dbReference type="NCBIfam" id="TIGR03120">
    <property type="entry name" value="one_C_mch"/>
    <property type="match status" value="1"/>
</dbReference>
<dbReference type="Gene3D" id="3.30.1030.10">
    <property type="entry name" value="Methenyltetrahydromethanopterin Cyclohydrolase, Chain A, domain 2"/>
    <property type="match status" value="1"/>
</dbReference>
<comment type="function">
    <text evidence="1 12">Catalyzes the hydrolysis of methenyl-H(4)MPT(+) to 5-formyl-H(4)MPT.</text>
</comment>
<evidence type="ECO:0000256" key="12">
    <source>
        <dbReference type="HAMAP-Rule" id="MF_00486"/>
    </source>
</evidence>
<dbReference type="GO" id="GO:0018759">
    <property type="term" value="F:methenyltetrahydromethanopterin cyclohydrolase activity"/>
    <property type="evidence" value="ECO:0007669"/>
    <property type="project" value="UniProtKB-UniRule"/>
</dbReference>
<comment type="pathway">
    <text evidence="3 12">One-carbon metabolism; formaldehyde degradation; formate from formaldehyde (H(4)MPT route): step 3/5.</text>
</comment>
<dbReference type="GO" id="GO:0006730">
    <property type="term" value="P:one-carbon metabolic process"/>
    <property type="evidence" value="ECO:0007669"/>
    <property type="project" value="UniProtKB-UniRule"/>
</dbReference>
<dbReference type="GO" id="GO:0005737">
    <property type="term" value="C:cytoplasm"/>
    <property type="evidence" value="ECO:0007669"/>
    <property type="project" value="UniProtKB-SubCell"/>
</dbReference>
<dbReference type="AlphaFoldDB" id="A0A9E4N3T5"/>
<comment type="catalytic activity">
    <reaction evidence="11 12">
        <text>5,10-methenyl-5,6,7,8-tetrahydromethanopterin + H2O = N(5)-formyl-5,6,7,8-tetrahydromethanopterin + H(+)</text>
        <dbReference type="Rhea" id="RHEA:19053"/>
        <dbReference type="ChEBI" id="CHEBI:15377"/>
        <dbReference type="ChEBI" id="CHEBI:15378"/>
        <dbReference type="ChEBI" id="CHEBI:58018"/>
        <dbReference type="ChEBI" id="CHEBI:58337"/>
        <dbReference type="EC" id="3.5.4.27"/>
    </reaction>
</comment>
<proteinExistence type="inferred from homology"/>
<accession>A0A9E4N3T5</accession>
<dbReference type="EC" id="3.5.4.27" evidence="5 12"/>
<evidence type="ECO:0000313" key="14">
    <source>
        <dbReference type="Proteomes" id="UP000886667"/>
    </source>
</evidence>
<sequence length="324" mass="34126">MSRPSINALTAPLVKSLIEDAAQLRLDVKQLANGCRIVDAGINVSGCLEAGRRIAEICLGGLGSVTLSGSGPMAGWPLSVHVHTTDPVVACLGSQYAGWSLSHKQEGEKGFNALGSGPGRILALKEPLFKELDYRDQADSTCLVLEVDRFPPLPLCDRIAQDCGVDPAALTLILTPTSSLAGTVQIVSRVLEVAMHKAHELGFTLDSIVDGIGSAPLPPPAADFLNAMGRTNDAILFAGQVQLFVTADDGAAEKLATDLPSSASRDYGRPFAEIFKAYEYDFFKVDPMLFSPARVVISVLGSGRSFTAGSLDRDLLTASFGVAP</sequence>
<protein>
    <recommendedName>
        <fullName evidence="6 12">Methenyltetrahydromethanopterin cyclohydrolase</fullName>
        <ecNumber evidence="5 12">3.5.4.27</ecNumber>
    </recommendedName>
    <alternativeName>
        <fullName evidence="10 12">Methenyl-H4MPT cyclohydrolase</fullName>
    </alternativeName>
</protein>